<evidence type="ECO:0000259" key="4">
    <source>
        <dbReference type="Pfam" id="PF00725"/>
    </source>
</evidence>
<dbReference type="Gene3D" id="3.40.50.720">
    <property type="entry name" value="NAD(P)-binding Rossmann-like Domain"/>
    <property type="match status" value="1"/>
</dbReference>
<organism evidence="6 7">
    <name type="scientific">Alicyclobacillus fastidiosus</name>
    <dbReference type="NCBI Taxonomy" id="392011"/>
    <lineage>
        <taxon>Bacteria</taxon>
        <taxon>Bacillati</taxon>
        <taxon>Bacillota</taxon>
        <taxon>Bacilli</taxon>
        <taxon>Bacillales</taxon>
        <taxon>Alicyclobacillaceae</taxon>
        <taxon>Alicyclobacillus</taxon>
    </lineage>
</organism>
<dbReference type="InterPro" id="IPR013328">
    <property type="entry name" value="6PGD_dom2"/>
</dbReference>
<evidence type="ECO:0000256" key="1">
    <source>
        <dbReference type="ARBA" id="ARBA00005086"/>
    </source>
</evidence>
<evidence type="ECO:0000313" key="6">
    <source>
        <dbReference type="EMBL" id="WAH43688.1"/>
    </source>
</evidence>
<evidence type="ECO:0000256" key="3">
    <source>
        <dbReference type="ARBA" id="ARBA00023002"/>
    </source>
</evidence>
<proteinExistence type="inferred from homology"/>
<dbReference type="Pfam" id="PF00725">
    <property type="entry name" value="3HCDH"/>
    <property type="match status" value="1"/>
</dbReference>
<evidence type="ECO:0000256" key="2">
    <source>
        <dbReference type="ARBA" id="ARBA00009463"/>
    </source>
</evidence>
<dbReference type="InterPro" id="IPR006108">
    <property type="entry name" value="3HC_DH_C"/>
</dbReference>
<evidence type="ECO:0000259" key="5">
    <source>
        <dbReference type="Pfam" id="PF02737"/>
    </source>
</evidence>
<dbReference type="Gene3D" id="1.10.1040.10">
    <property type="entry name" value="N-(1-d-carboxylethyl)-l-norvaline Dehydrogenase, domain 2"/>
    <property type="match status" value="1"/>
</dbReference>
<dbReference type="PANTHER" id="PTHR48075:SF5">
    <property type="entry name" value="3-HYDROXYBUTYRYL-COA DEHYDROGENASE"/>
    <property type="match status" value="1"/>
</dbReference>
<evidence type="ECO:0000313" key="7">
    <source>
        <dbReference type="Proteomes" id="UP001164761"/>
    </source>
</evidence>
<dbReference type="Pfam" id="PF02737">
    <property type="entry name" value="3HCDH_N"/>
    <property type="match status" value="1"/>
</dbReference>
<comment type="pathway">
    <text evidence="1">Lipid metabolism; butanoate metabolism.</text>
</comment>
<dbReference type="InterPro" id="IPR006176">
    <property type="entry name" value="3-OHacyl-CoA_DH_NAD-bd"/>
</dbReference>
<accession>A0ABY6ZLA5</accession>
<protein>
    <submittedName>
        <fullName evidence="6">3-hydroxyacyl-CoA dehydrogenase NAD-binding domain-containing protein</fullName>
    </submittedName>
</protein>
<name>A0ABY6ZLA5_9BACL</name>
<dbReference type="InterPro" id="IPR022694">
    <property type="entry name" value="3-OHacyl-CoA_DH"/>
</dbReference>
<reference evidence="6" key="1">
    <citation type="submission" date="2022-08" db="EMBL/GenBank/DDBJ databases">
        <title>Alicyclobacillus fastidiosus DSM 17978, complete genome.</title>
        <authorList>
            <person name="Wang Q."/>
            <person name="Cai R."/>
            <person name="Wang Z."/>
        </authorList>
    </citation>
    <scope>NUCLEOTIDE SEQUENCE</scope>
    <source>
        <strain evidence="6">DSM 17978</strain>
    </source>
</reference>
<keyword evidence="3" id="KW-0560">Oxidoreductase</keyword>
<dbReference type="RefSeq" id="WP_268007574.1">
    <property type="nucleotide sequence ID" value="NZ_BSUT01000001.1"/>
</dbReference>
<dbReference type="SUPFAM" id="SSF51735">
    <property type="entry name" value="NAD(P)-binding Rossmann-fold domains"/>
    <property type="match status" value="1"/>
</dbReference>
<keyword evidence="7" id="KW-1185">Reference proteome</keyword>
<dbReference type="EMBL" id="CP104067">
    <property type="protein sequence ID" value="WAH43688.1"/>
    <property type="molecule type" value="Genomic_DNA"/>
</dbReference>
<dbReference type="InterPro" id="IPR008927">
    <property type="entry name" value="6-PGluconate_DH-like_C_sf"/>
</dbReference>
<dbReference type="SUPFAM" id="SSF48179">
    <property type="entry name" value="6-phosphogluconate dehydrogenase C-terminal domain-like"/>
    <property type="match status" value="1"/>
</dbReference>
<dbReference type="InterPro" id="IPR036291">
    <property type="entry name" value="NAD(P)-bd_dom_sf"/>
</dbReference>
<dbReference type="Proteomes" id="UP001164761">
    <property type="component" value="Chromosome"/>
</dbReference>
<dbReference type="PANTHER" id="PTHR48075">
    <property type="entry name" value="3-HYDROXYACYL-COA DEHYDROGENASE FAMILY PROTEIN"/>
    <property type="match status" value="1"/>
</dbReference>
<feature type="domain" description="3-hydroxyacyl-CoA dehydrogenase C-terminal" evidence="4">
    <location>
        <begin position="187"/>
        <end position="282"/>
    </location>
</feature>
<dbReference type="PIRSF" id="PIRSF000105">
    <property type="entry name" value="HCDH"/>
    <property type="match status" value="1"/>
</dbReference>
<comment type="similarity">
    <text evidence="2">Belongs to the 3-hydroxyacyl-CoA dehydrogenase family.</text>
</comment>
<sequence>MEVTSIGVVGAGLMGRGIAQVAATKGYDVYLYDIDPAVVDHALFKIGQRLASEARKARISQDESELALRRIRACTDLSDFIDVHLVIEAVPEKMEHKQAVFRRLSTICSPRTIFATNTSGLSITEMASVTDRPESFLGMHFFHPVPVMKLVEIIRGSETEEEAVDAAKTVCERLGKRVIEVGEAPLFVVNRILVPMLNEAIFVLQEGLATPEDIDTGMKLGANHPIGPLALADMVGLDTLLDTSLTLLSETGDTKYRPPQLLRQMVRAGKLGRKSGVGFYDYRD</sequence>
<feature type="domain" description="3-hydroxyacyl-CoA dehydrogenase NAD binding" evidence="5">
    <location>
        <begin position="6"/>
        <end position="183"/>
    </location>
</feature>
<gene>
    <name evidence="6" type="ORF">NZD89_10050</name>
</gene>